<protein>
    <submittedName>
        <fullName evidence="2">Glyoxalase</fullName>
    </submittedName>
</protein>
<organism evidence="2 3">
    <name type="scientific">Spirosoma endbachense</name>
    <dbReference type="NCBI Taxonomy" id="2666025"/>
    <lineage>
        <taxon>Bacteria</taxon>
        <taxon>Pseudomonadati</taxon>
        <taxon>Bacteroidota</taxon>
        <taxon>Cytophagia</taxon>
        <taxon>Cytophagales</taxon>
        <taxon>Cytophagaceae</taxon>
        <taxon>Spirosoma</taxon>
    </lineage>
</organism>
<reference evidence="2 3" key="1">
    <citation type="submission" date="2019-11" db="EMBL/GenBank/DDBJ databases">
        <title>Spirosoma endbachense sp. nov., isolated from a natural salt meadow.</title>
        <authorList>
            <person name="Rojas J."/>
            <person name="Ambika Manirajan B."/>
            <person name="Ratering S."/>
            <person name="Suarez C."/>
            <person name="Geissler-Plaum R."/>
            <person name="Schnell S."/>
        </authorList>
    </citation>
    <scope>NUCLEOTIDE SEQUENCE [LARGE SCALE GENOMIC DNA]</scope>
    <source>
        <strain evidence="2 3">I-24</strain>
    </source>
</reference>
<evidence type="ECO:0000313" key="3">
    <source>
        <dbReference type="Proteomes" id="UP000464577"/>
    </source>
</evidence>
<dbReference type="PANTHER" id="PTHR36437:SF2">
    <property type="entry name" value="GLYOXALASE_BLEOMYCIN RESISTANCE PROTEIN_DIOXYGENASE"/>
    <property type="match status" value="1"/>
</dbReference>
<evidence type="ECO:0000313" key="2">
    <source>
        <dbReference type="EMBL" id="QHW00242.1"/>
    </source>
</evidence>
<proteinExistence type="predicted"/>
<dbReference type="Gene3D" id="3.10.180.10">
    <property type="entry name" value="2,3-Dihydroxybiphenyl 1,2-Dioxygenase, domain 1"/>
    <property type="match status" value="1"/>
</dbReference>
<dbReference type="InterPro" id="IPR029068">
    <property type="entry name" value="Glyas_Bleomycin-R_OHBP_Dase"/>
</dbReference>
<dbReference type="AlphaFoldDB" id="A0A6P1W457"/>
<dbReference type="PANTHER" id="PTHR36437">
    <property type="entry name" value="GLYOXALASE/BLEOMYCIN RESISTANCE PROTEIN/DIOXYGENASE"/>
    <property type="match status" value="1"/>
</dbReference>
<keyword evidence="3" id="KW-1185">Reference proteome</keyword>
<gene>
    <name evidence="2" type="ORF">GJR95_36780</name>
</gene>
<dbReference type="SUPFAM" id="SSF54593">
    <property type="entry name" value="Glyoxalase/Bleomycin resistance protein/Dihydroxybiphenyl dioxygenase"/>
    <property type="match status" value="1"/>
</dbReference>
<evidence type="ECO:0000259" key="1">
    <source>
        <dbReference type="PROSITE" id="PS51819"/>
    </source>
</evidence>
<dbReference type="PROSITE" id="PS51819">
    <property type="entry name" value="VOC"/>
    <property type="match status" value="1"/>
</dbReference>
<dbReference type="InterPro" id="IPR004360">
    <property type="entry name" value="Glyas_Fos-R_dOase_dom"/>
</dbReference>
<sequence length="108" mass="12030">MKSIEIIMLPVADRQQAKEFYLKLGFQVVVEASDAHGQTWLQMGLPGTSTSISLATFQGIICETADIEADINALREQGIDVEPINKTPWGQFAWLKDVDGNRLCLHQQ</sequence>
<dbReference type="InterPro" id="IPR037523">
    <property type="entry name" value="VOC_core"/>
</dbReference>
<feature type="domain" description="VOC" evidence="1">
    <location>
        <begin position="3"/>
        <end position="108"/>
    </location>
</feature>
<name>A0A6P1W457_9BACT</name>
<dbReference type="Pfam" id="PF00903">
    <property type="entry name" value="Glyoxalase"/>
    <property type="match status" value="1"/>
</dbReference>
<dbReference type="RefSeq" id="WP_162390632.1">
    <property type="nucleotide sequence ID" value="NZ_CP045997.1"/>
</dbReference>
<dbReference type="Proteomes" id="UP000464577">
    <property type="component" value="Chromosome"/>
</dbReference>
<dbReference type="KEGG" id="senf:GJR95_36780"/>
<dbReference type="EMBL" id="CP045997">
    <property type="protein sequence ID" value="QHW00242.1"/>
    <property type="molecule type" value="Genomic_DNA"/>
</dbReference>
<accession>A0A6P1W457</accession>